<evidence type="ECO:0000313" key="2">
    <source>
        <dbReference type="EMBL" id="MBB4858627.1"/>
    </source>
</evidence>
<feature type="domain" description="EthD" evidence="1">
    <location>
        <begin position="13"/>
        <end position="87"/>
    </location>
</feature>
<sequence length="102" mass="10909">MHKFVVLYPPQPDHEAFKSYYVETHVPLASRIPGVKAMRYSFDVATVAGDAPFACVFEAEFEDGAAFGAAMGSPEGQATAADVANFAKVAPTILHYPVTEAT</sequence>
<dbReference type="EMBL" id="JACHLR010000007">
    <property type="protein sequence ID" value="MBB4858627.1"/>
    <property type="molecule type" value="Genomic_DNA"/>
</dbReference>
<dbReference type="NCBIfam" id="TIGR02118">
    <property type="entry name" value="EthD family reductase"/>
    <property type="match status" value="1"/>
</dbReference>
<dbReference type="InterPro" id="IPR009799">
    <property type="entry name" value="EthD_dom"/>
</dbReference>
<evidence type="ECO:0000259" key="1">
    <source>
        <dbReference type="Pfam" id="PF07110"/>
    </source>
</evidence>
<dbReference type="PANTHER" id="PTHR40260:SF2">
    <property type="entry name" value="BLR8190 PROTEIN"/>
    <property type="match status" value="1"/>
</dbReference>
<comment type="caution">
    <text evidence="2">The sequence shown here is derived from an EMBL/GenBank/DDBJ whole genome shotgun (WGS) entry which is preliminary data.</text>
</comment>
<dbReference type="PANTHER" id="PTHR40260">
    <property type="entry name" value="BLR8190 PROTEIN"/>
    <property type="match status" value="1"/>
</dbReference>
<dbReference type="InterPro" id="IPR011008">
    <property type="entry name" value="Dimeric_a/b-barrel"/>
</dbReference>
<dbReference type="Gene3D" id="3.30.70.100">
    <property type="match status" value="1"/>
</dbReference>
<dbReference type="AlphaFoldDB" id="A0A7W7K9C1"/>
<gene>
    <name evidence="2" type="ORF">HNO88_001953</name>
</gene>
<evidence type="ECO:0000313" key="3">
    <source>
        <dbReference type="Proteomes" id="UP000555448"/>
    </source>
</evidence>
<accession>A0A7W7K9C1</accession>
<dbReference type="RefSeq" id="WP_184244466.1">
    <property type="nucleotide sequence ID" value="NZ_JACHLR010000007.1"/>
</dbReference>
<reference evidence="2 3" key="1">
    <citation type="submission" date="2020-08" db="EMBL/GenBank/DDBJ databases">
        <title>Functional genomics of gut bacteria from endangered species of beetles.</title>
        <authorList>
            <person name="Carlos-Shanley C."/>
        </authorList>
    </citation>
    <scope>NUCLEOTIDE SEQUENCE [LARGE SCALE GENOMIC DNA]</scope>
    <source>
        <strain evidence="2 3">S00245</strain>
    </source>
</reference>
<dbReference type="SUPFAM" id="SSF54909">
    <property type="entry name" value="Dimeric alpha+beta barrel"/>
    <property type="match status" value="1"/>
</dbReference>
<protein>
    <submittedName>
        <fullName evidence="2">Uncharacterized protein (TIGR02118 family)</fullName>
    </submittedName>
</protein>
<dbReference type="GO" id="GO:0016491">
    <property type="term" value="F:oxidoreductase activity"/>
    <property type="evidence" value="ECO:0007669"/>
    <property type="project" value="InterPro"/>
</dbReference>
<organism evidence="2 3">
    <name type="scientific">Novosphingobium chloroacetimidivorans</name>
    <dbReference type="NCBI Taxonomy" id="1428314"/>
    <lineage>
        <taxon>Bacteria</taxon>
        <taxon>Pseudomonadati</taxon>
        <taxon>Pseudomonadota</taxon>
        <taxon>Alphaproteobacteria</taxon>
        <taxon>Sphingomonadales</taxon>
        <taxon>Sphingomonadaceae</taxon>
        <taxon>Novosphingobium</taxon>
    </lineage>
</organism>
<keyword evidence="3" id="KW-1185">Reference proteome</keyword>
<name>A0A7W7K9C1_9SPHN</name>
<dbReference type="Proteomes" id="UP000555448">
    <property type="component" value="Unassembled WGS sequence"/>
</dbReference>
<proteinExistence type="predicted"/>
<dbReference type="Pfam" id="PF07110">
    <property type="entry name" value="EthD"/>
    <property type="match status" value="1"/>
</dbReference>